<dbReference type="AlphaFoldDB" id="A0AAV6QH42"/>
<accession>A0AAV6QH42</accession>
<evidence type="ECO:0000313" key="2">
    <source>
        <dbReference type="Proteomes" id="UP000693946"/>
    </source>
</evidence>
<comment type="caution">
    <text evidence="1">The sequence shown here is derived from an EMBL/GenBank/DDBJ whole genome shotgun (WGS) entry which is preliminary data.</text>
</comment>
<evidence type="ECO:0000313" key="1">
    <source>
        <dbReference type="EMBL" id="KAG7489359.1"/>
    </source>
</evidence>
<dbReference type="Proteomes" id="UP000693946">
    <property type="component" value="Linkage Group LG5"/>
</dbReference>
<organism evidence="1 2">
    <name type="scientific">Solea senegalensis</name>
    <name type="common">Senegalese sole</name>
    <dbReference type="NCBI Taxonomy" id="28829"/>
    <lineage>
        <taxon>Eukaryota</taxon>
        <taxon>Metazoa</taxon>
        <taxon>Chordata</taxon>
        <taxon>Craniata</taxon>
        <taxon>Vertebrata</taxon>
        <taxon>Euteleostomi</taxon>
        <taxon>Actinopterygii</taxon>
        <taxon>Neopterygii</taxon>
        <taxon>Teleostei</taxon>
        <taxon>Neoteleostei</taxon>
        <taxon>Acanthomorphata</taxon>
        <taxon>Carangaria</taxon>
        <taxon>Pleuronectiformes</taxon>
        <taxon>Pleuronectoidei</taxon>
        <taxon>Soleidae</taxon>
        <taxon>Solea</taxon>
    </lineage>
</organism>
<sequence>MDRTLETQNTHTHGLTQKSFCKEGKYIKAAVIRRCQSKHPLCDLLRDPSA</sequence>
<dbReference type="EMBL" id="JAGKHQ010000017">
    <property type="protein sequence ID" value="KAG7489359.1"/>
    <property type="molecule type" value="Genomic_DNA"/>
</dbReference>
<keyword evidence="2" id="KW-1185">Reference proteome</keyword>
<gene>
    <name evidence="1" type="ORF">JOB18_010073</name>
</gene>
<protein>
    <submittedName>
        <fullName evidence="1">Uncharacterized protein</fullName>
    </submittedName>
</protein>
<name>A0AAV6QH42_SOLSE</name>
<proteinExistence type="predicted"/>
<reference evidence="1 2" key="1">
    <citation type="journal article" date="2021" name="Sci. Rep.">
        <title>Chromosome anchoring in Senegalese sole (Solea senegalensis) reveals sex-associated markers and genome rearrangements in flatfish.</title>
        <authorList>
            <person name="Guerrero-Cozar I."/>
            <person name="Gomez-Garrido J."/>
            <person name="Berbel C."/>
            <person name="Martinez-Blanch J.F."/>
            <person name="Alioto T."/>
            <person name="Claros M.G."/>
            <person name="Gagnaire P.A."/>
            <person name="Manchado M."/>
        </authorList>
    </citation>
    <scope>NUCLEOTIDE SEQUENCE [LARGE SCALE GENOMIC DNA]</scope>
    <source>
        <strain evidence="1">Sse05_10M</strain>
    </source>
</reference>